<keyword evidence="1" id="KW-0812">Transmembrane</keyword>
<dbReference type="EMBL" id="ASPP01014002">
    <property type="protein sequence ID" value="ETO19126.1"/>
    <property type="molecule type" value="Genomic_DNA"/>
</dbReference>
<feature type="non-terminal residue" evidence="2">
    <location>
        <position position="279"/>
    </location>
</feature>
<proteinExistence type="predicted"/>
<accession>X6MZ76</accession>
<evidence type="ECO:0000313" key="2">
    <source>
        <dbReference type="EMBL" id="ETO19126.1"/>
    </source>
</evidence>
<name>X6MZ76_RETFI</name>
<feature type="transmembrane region" description="Helical" evidence="1">
    <location>
        <begin position="67"/>
        <end position="85"/>
    </location>
</feature>
<comment type="caution">
    <text evidence="2">The sequence shown here is derived from an EMBL/GenBank/DDBJ whole genome shotgun (WGS) entry which is preliminary data.</text>
</comment>
<gene>
    <name evidence="2" type="ORF">RFI_18112</name>
</gene>
<dbReference type="Proteomes" id="UP000023152">
    <property type="component" value="Unassembled WGS sequence"/>
</dbReference>
<organism evidence="2 3">
    <name type="scientific">Reticulomyxa filosa</name>
    <dbReference type="NCBI Taxonomy" id="46433"/>
    <lineage>
        <taxon>Eukaryota</taxon>
        <taxon>Sar</taxon>
        <taxon>Rhizaria</taxon>
        <taxon>Retaria</taxon>
        <taxon>Foraminifera</taxon>
        <taxon>Monothalamids</taxon>
        <taxon>Reticulomyxidae</taxon>
        <taxon>Reticulomyxa</taxon>
    </lineage>
</organism>
<reference evidence="2 3" key="1">
    <citation type="journal article" date="2013" name="Curr. Biol.">
        <title>The Genome of the Foraminiferan Reticulomyxa filosa.</title>
        <authorList>
            <person name="Glockner G."/>
            <person name="Hulsmann N."/>
            <person name="Schleicher M."/>
            <person name="Noegel A.A."/>
            <person name="Eichinger L."/>
            <person name="Gallinger C."/>
            <person name="Pawlowski J."/>
            <person name="Sierra R."/>
            <person name="Euteneuer U."/>
            <person name="Pillet L."/>
            <person name="Moustafa A."/>
            <person name="Platzer M."/>
            <person name="Groth M."/>
            <person name="Szafranski K."/>
            <person name="Schliwa M."/>
        </authorList>
    </citation>
    <scope>NUCLEOTIDE SEQUENCE [LARGE SCALE GENOMIC DNA]</scope>
</reference>
<dbReference type="AlphaFoldDB" id="X6MZ76"/>
<feature type="transmembrane region" description="Helical" evidence="1">
    <location>
        <begin position="17"/>
        <end position="37"/>
    </location>
</feature>
<keyword evidence="1" id="KW-1133">Transmembrane helix</keyword>
<evidence type="ECO:0000313" key="3">
    <source>
        <dbReference type="Proteomes" id="UP000023152"/>
    </source>
</evidence>
<keyword evidence="3" id="KW-1185">Reference proteome</keyword>
<keyword evidence="1" id="KW-0472">Membrane</keyword>
<evidence type="ECO:0000256" key="1">
    <source>
        <dbReference type="SAM" id="Phobius"/>
    </source>
</evidence>
<sequence length="279" mass="32591">MQHAQKKKAIFETTKKVVFFVLPVLRCLHIFFNYYFYYFEHPFSLHFFIFTVTCRQEVKFNKLLPSISLFLFFLLLACCVHFFLIRYRVYSIFLLYIPLSSQFIVRNEKSLLSWFQLFLHPHTNKCNTKKPFTACHFSSLCLSMRYCSMGNANGSSNHVTGVYAMSGFQRTALQRLFSLGVNPDLCLLPFQMPRMQEDAPPTARERKTVRVKNICHVDKASVRLDPLDNSQYRLSFTYSCAKGVYVTIYNFATELTNANHCTIKFVCVCVCVCMCVCMY</sequence>
<protein>
    <submittedName>
        <fullName evidence="2">Uncharacterized protein</fullName>
    </submittedName>
</protein>